<dbReference type="CDD" id="cd21510">
    <property type="entry name" value="agarase_cat"/>
    <property type="match status" value="1"/>
</dbReference>
<reference evidence="4" key="1">
    <citation type="submission" date="2021-01" db="EMBL/GenBank/DDBJ databases">
        <title>Modified the classification status of verrucomicrobia.</title>
        <authorList>
            <person name="Feng X."/>
        </authorList>
    </citation>
    <scope>NUCLEOTIDE SEQUENCE</scope>
    <source>
        <strain evidence="4">KCTC 13126</strain>
    </source>
</reference>
<feature type="domain" description="Beta-porphyranase A C-terminal" evidence="2">
    <location>
        <begin position="534"/>
        <end position="627"/>
    </location>
</feature>
<dbReference type="InterPro" id="IPR041224">
    <property type="entry name" value="BPA_C"/>
</dbReference>
<dbReference type="InterPro" id="IPR040527">
    <property type="entry name" value="Beta-sand_Porphyrn"/>
</dbReference>
<dbReference type="RefSeq" id="WP_200355207.1">
    <property type="nucleotide sequence ID" value="NZ_JAENIL010000014.1"/>
</dbReference>
<comment type="caution">
    <text evidence="4">The sequence shown here is derived from an EMBL/GenBank/DDBJ whole genome shotgun (WGS) entry which is preliminary data.</text>
</comment>
<evidence type="ECO:0000256" key="1">
    <source>
        <dbReference type="SAM" id="SignalP"/>
    </source>
</evidence>
<keyword evidence="5" id="KW-1185">Reference proteome</keyword>
<dbReference type="Gene3D" id="3.20.20.80">
    <property type="entry name" value="Glycosidases"/>
    <property type="match status" value="1"/>
</dbReference>
<dbReference type="Pfam" id="PF18040">
    <property type="entry name" value="BPA_C"/>
    <property type="match status" value="1"/>
</dbReference>
<dbReference type="AlphaFoldDB" id="A0A934RWW9"/>
<evidence type="ECO:0000259" key="3">
    <source>
        <dbReference type="Pfam" id="PF18206"/>
    </source>
</evidence>
<evidence type="ECO:0000313" key="4">
    <source>
        <dbReference type="EMBL" id="MBK1876990.1"/>
    </source>
</evidence>
<name>A0A934RWW9_9BACT</name>
<evidence type="ECO:0008006" key="6">
    <source>
        <dbReference type="Google" id="ProtNLM"/>
    </source>
</evidence>
<proteinExistence type="predicted"/>
<evidence type="ECO:0000313" key="5">
    <source>
        <dbReference type="Proteomes" id="UP000617628"/>
    </source>
</evidence>
<sequence>MAPHSKFVLAASVLVAFAVNAADEVVVNLDVRHSVNGVSEFDRSRFMLVHAGLNENDWDSNQMRQSFLEEYDVYLGRNNGALPWFLSQTTEHASKSGWIDHISLESQGDRVKSNYSTSTAAHALEGRVANHMIGGQMNMYPNGQQNGDGFALGSYEAFADYIDGFLSYFYGEGGVTGEPKPAMVEVVNEPFVKANQYSTTKQNIAELHNVVADKVKVSHPDVMVGGYTAAHPAFEAADFALWENNWKMFIDVAGEKMDFFSTHLYDYLAPEDHFDPTKTQYRSGSNVEAILDMIEHYSMLTLGEVKPFAISEFGSFEPIEGNEPWSPETNWSDVRSFSSILMQLMERPDRMLQAMPFVVLKAEWGRSQQTGHPYGPRLLRQRFEDPNDSGNEWVYSELILFYELWKNVNGIRIDTTSEDQDVQVDAYVDGKKLYLILNNLELEAKPVDLRFVSKVLNPVVSVHSKETYAEDGVPKLRAIEYSNYPTSLTVEANATMIIEYEFAEDLVIDESSEESKHYATSYLKPIVADQRIDFEINGVTIPEHGEAVLRIGMGRAHGRSLSPILLVNGEAVPVPSDWRGYDQSTRSSFFGVIEISVPKALLQENNTISLEYPDSSGHVSSVCMQVWAFSSAVRDTEISAMQTFDYEYDGDRELFEVRTFGEIGKEYTVIESTNLSDWAVAGESKPGEWRWVEFEVDGSENKFLKLIESDREQPE</sequence>
<keyword evidence="1" id="KW-0732">Signal</keyword>
<dbReference type="Pfam" id="PF18206">
    <property type="entry name" value="Porphyrn_cat_1"/>
    <property type="match status" value="1"/>
</dbReference>
<dbReference type="Gene3D" id="2.60.120.1200">
    <property type="match status" value="1"/>
</dbReference>
<feature type="signal peptide" evidence="1">
    <location>
        <begin position="1"/>
        <end position="21"/>
    </location>
</feature>
<dbReference type="SUPFAM" id="SSF51445">
    <property type="entry name" value="(Trans)glycosidases"/>
    <property type="match status" value="1"/>
</dbReference>
<dbReference type="InterPro" id="IPR017853">
    <property type="entry name" value="GH"/>
</dbReference>
<dbReference type="Proteomes" id="UP000617628">
    <property type="component" value="Unassembled WGS sequence"/>
</dbReference>
<dbReference type="EMBL" id="JAENIL010000014">
    <property type="protein sequence ID" value="MBK1876990.1"/>
    <property type="molecule type" value="Genomic_DNA"/>
</dbReference>
<gene>
    <name evidence="4" type="ORF">JIN87_08930</name>
</gene>
<accession>A0A934RWW9</accession>
<organism evidence="4 5">
    <name type="scientific">Pelagicoccus mobilis</name>
    <dbReference type="NCBI Taxonomy" id="415221"/>
    <lineage>
        <taxon>Bacteria</taxon>
        <taxon>Pseudomonadati</taxon>
        <taxon>Verrucomicrobiota</taxon>
        <taxon>Opitutia</taxon>
        <taxon>Puniceicoccales</taxon>
        <taxon>Pelagicoccaceae</taxon>
        <taxon>Pelagicoccus</taxon>
    </lineage>
</organism>
<feature type="chain" id="PRO_5036934961" description="Beta-agarase" evidence="1">
    <location>
        <begin position="22"/>
        <end position="715"/>
    </location>
</feature>
<evidence type="ECO:0000259" key="2">
    <source>
        <dbReference type="Pfam" id="PF18040"/>
    </source>
</evidence>
<protein>
    <recommendedName>
        <fullName evidence="6">Beta-agarase</fullName>
    </recommendedName>
</protein>
<feature type="domain" description="Porphyranase beta-sandwich" evidence="3">
    <location>
        <begin position="421"/>
        <end position="524"/>
    </location>
</feature>